<dbReference type="InterPro" id="IPR004193">
    <property type="entry name" value="Glyco_hydro_13_N"/>
</dbReference>
<evidence type="ECO:0000256" key="7">
    <source>
        <dbReference type="ARBA" id="ARBA00022801"/>
    </source>
</evidence>
<feature type="region of interest" description="Disordered" evidence="17">
    <location>
        <begin position="88"/>
        <end position="107"/>
    </location>
</feature>
<dbReference type="Pfam" id="PF11941">
    <property type="entry name" value="DUF3459"/>
    <property type="match status" value="1"/>
</dbReference>
<dbReference type="CAZy" id="CBM48">
    <property type="family name" value="Carbohydrate-Binding Module Family 48"/>
</dbReference>
<dbReference type="STRING" id="290397.Adeh_3716"/>
<evidence type="ECO:0000256" key="16">
    <source>
        <dbReference type="PIRSR" id="PIRSR006337-3"/>
    </source>
</evidence>
<evidence type="ECO:0000256" key="15">
    <source>
        <dbReference type="PIRSR" id="PIRSR006337-1"/>
    </source>
</evidence>
<dbReference type="InterPro" id="IPR017853">
    <property type="entry name" value="GH"/>
</dbReference>
<reference evidence="19 20" key="1">
    <citation type="submission" date="2006-01" db="EMBL/GenBank/DDBJ databases">
        <title>Complete sequence of Anaeromyxobacter dehalogenans 2CP-C.</title>
        <authorList>
            <consortium name="US DOE Joint Genome Institute"/>
            <person name="Copeland A."/>
            <person name="Lucas S."/>
            <person name="Lapidus A."/>
            <person name="Barry K."/>
            <person name="Detter J.C."/>
            <person name="Glavina T."/>
            <person name="Hammon N."/>
            <person name="Israni S."/>
            <person name="Pitluck S."/>
            <person name="Brettin T."/>
            <person name="Bruce D."/>
            <person name="Han C."/>
            <person name="Tapia R."/>
            <person name="Gilna P."/>
            <person name="Kiss H."/>
            <person name="Schmutz J."/>
            <person name="Larimer F."/>
            <person name="Land M."/>
            <person name="Kyrpides N."/>
            <person name="Anderson I."/>
            <person name="Sanford R.A."/>
            <person name="Ritalahti K.M."/>
            <person name="Thomas H.S."/>
            <person name="Kirby J.R."/>
            <person name="Zhulin I.B."/>
            <person name="Loeffler F.E."/>
            <person name="Richardson P."/>
        </authorList>
    </citation>
    <scope>NUCLEOTIDE SEQUENCE [LARGE SCALE GENOMIC DNA]</scope>
    <source>
        <strain evidence="19 20">2CP-C</strain>
    </source>
</reference>
<evidence type="ECO:0000256" key="17">
    <source>
        <dbReference type="SAM" id="MobiDB-lite"/>
    </source>
</evidence>
<dbReference type="SUPFAM" id="SSF51445">
    <property type="entry name" value="(Trans)glycosidases"/>
    <property type="match status" value="1"/>
</dbReference>
<evidence type="ECO:0000256" key="11">
    <source>
        <dbReference type="ARBA" id="ARBA00033284"/>
    </source>
</evidence>
<dbReference type="Gene3D" id="3.20.20.80">
    <property type="entry name" value="Glycosidases"/>
    <property type="match status" value="1"/>
</dbReference>
<comment type="catalytic activity">
    <reaction evidence="12 14">
        <text>hydrolysis of (1-&gt;4)-alpha-D-glucosidic linkage in 4-alpha-D-[(1-&gt;4)-alpha-D-glucanosyl]n trehalose to yield trehalose and (1-&gt;4)-alpha-D-glucan.</text>
        <dbReference type="EC" id="3.2.1.141"/>
    </reaction>
</comment>
<dbReference type="PIRSF" id="PIRSF006337">
    <property type="entry name" value="Trehalose_TreZ"/>
    <property type="match status" value="1"/>
</dbReference>
<keyword evidence="8" id="KW-0119">Carbohydrate metabolism</keyword>
<evidence type="ECO:0000256" key="2">
    <source>
        <dbReference type="ARBA" id="ARBA00005199"/>
    </source>
</evidence>
<dbReference type="UniPathway" id="UPA00299"/>
<dbReference type="eggNOG" id="COG0296">
    <property type="taxonomic scope" value="Bacteria"/>
</dbReference>
<dbReference type="RefSeq" id="WP_011422764.1">
    <property type="nucleotide sequence ID" value="NC_007760.1"/>
</dbReference>
<dbReference type="InterPro" id="IPR012768">
    <property type="entry name" value="Trehalose_TreZ"/>
</dbReference>
<dbReference type="Gene3D" id="2.60.40.10">
    <property type="entry name" value="Immunoglobulins"/>
    <property type="match status" value="1"/>
</dbReference>
<dbReference type="GO" id="GO:0033942">
    <property type="term" value="F:4-alpha-D-(1-&gt;4)-alpha-D-glucanotrehalose trehalohydrolase activity"/>
    <property type="evidence" value="ECO:0007669"/>
    <property type="project" value="UniProtKB-EC"/>
</dbReference>
<dbReference type="GO" id="GO:0005992">
    <property type="term" value="P:trehalose biosynthetic process"/>
    <property type="evidence" value="ECO:0007669"/>
    <property type="project" value="UniProtKB-UniRule"/>
</dbReference>
<dbReference type="InterPro" id="IPR022567">
    <property type="entry name" value="DUF3459"/>
</dbReference>
<evidence type="ECO:0000256" key="4">
    <source>
        <dbReference type="ARBA" id="ARBA00012268"/>
    </source>
</evidence>
<gene>
    <name evidence="19" type="ordered locus">Adeh_3716</name>
</gene>
<evidence type="ECO:0000259" key="18">
    <source>
        <dbReference type="SMART" id="SM00642"/>
    </source>
</evidence>
<evidence type="ECO:0000256" key="6">
    <source>
        <dbReference type="ARBA" id="ARBA00022490"/>
    </source>
</evidence>
<dbReference type="Pfam" id="PF00128">
    <property type="entry name" value="Alpha-amylase"/>
    <property type="match status" value="1"/>
</dbReference>
<evidence type="ECO:0000256" key="1">
    <source>
        <dbReference type="ARBA" id="ARBA00004496"/>
    </source>
</evidence>
<dbReference type="InterPro" id="IPR044901">
    <property type="entry name" value="Trehalose_TreZ_E-set_sf"/>
</dbReference>
<dbReference type="EC" id="3.2.1.141" evidence="4 13"/>
<evidence type="ECO:0000313" key="20">
    <source>
        <dbReference type="Proteomes" id="UP000001935"/>
    </source>
</evidence>
<evidence type="ECO:0000313" key="19">
    <source>
        <dbReference type="EMBL" id="ABC83482.1"/>
    </source>
</evidence>
<feature type="active site" description="Nucleophile" evidence="15">
    <location>
        <position position="277"/>
    </location>
</feature>
<dbReference type="Pfam" id="PF02922">
    <property type="entry name" value="CBM_48"/>
    <property type="match status" value="1"/>
</dbReference>
<evidence type="ECO:0000256" key="10">
    <source>
        <dbReference type="ARBA" id="ARBA00032057"/>
    </source>
</evidence>
<dbReference type="CDD" id="cd02853">
    <property type="entry name" value="E_set_MTHase_like_N"/>
    <property type="match status" value="1"/>
</dbReference>
<dbReference type="PANTHER" id="PTHR43651:SF11">
    <property type="entry name" value="MALTO-OLIGOSYLTREHALOSE TREHALOHYDROLASE"/>
    <property type="match status" value="1"/>
</dbReference>
<evidence type="ECO:0000256" key="9">
    <source>
        <dbReference type="ARBA" id="ARBA00023295"/>
    </source>
</evidence>
<dbReference type="SMART" id="SM00642">
    <property type="entry name" value="Aamy"/>
    <property type="match status" value="1"/>
</dbReference>
<evidence type="ECO:0000256" key="14">
    <source>
        <dbReference type="PIRNR" id="PIRNR006337"/>
    </source>
</evidence>
<organism evidence="19 20">
    <name type="scientific">Anaeromyxobacter dehalogenans (strain 2CP-C)</name>
    <dbReference type="NCBI Taxonomy" id="290397"/>
    <lineage>
        <taxon>Bacteria</taxon>
        <taxon>Pseudomonadati</taxon>
        <taxon>Myxococcota</taxon>
        <taxon>Myxococcia</taxon>
        <taxon>Myxococcales</taxon>
        <taxon>Cystobacterineae</taxon>
        <taxon>Anaeromyxobacteraceae</taxon>
        <taxon>Anaeromyxobacter</taxon>
    </lineage>
</organism>
<dbReference type="EMBL" id="CP000251">
    <property type="protein sequence ID" value="ABC83482.1"/>
    <property type="molecule type" value="Genomic_DNA"/>
</dbReference>
<evidence type="ECO:0000256" key="3">
    <source>
        <dbReference type="ARBA" id="ARBA00008061"/>
    </source>
</evidence>
<feature type="active site" description="Proton donor" evidence="15">
    <location>
        <position position="314"/>
    </location>
</feature>
<proteinExistence type="inferred from homology"/>
<comment type="subcellular location">
    <subcellularLocation>
        <location evidence="1 15">Cytoplasm</location>
    </subcellularLocation>
</comment>
<keyword evidence="7 14" id="KW-0378">Hydrolase</keyword>
<keyword evidence="9 14" id="KW-0326">Glycosidase</keyword>
<dbReference type="InterPro" id="IPR013783">
    <property type="entry name" value="Ig-like_fold"/>
</dbReference>
<sequence length="636" mass="68998">MRIDAPPGQPAPTVARRRLAAGAEVVDEGVHFRVWAPARSRVEVRIEGAREAGHPLAPEPGGWHAGLVPGLRDGARYRYRLDGGGAYPDPASRFQPEGPHGPSQVVDPSRFRWTDAGWRGLRPRGQVLYELHVGTFTPEGTWAAAERELLALAELGVTAVEVLPVAEFPGRFGWGYDGVDLFAPTRLYGPPDDLRRFVDRAHALGLGVLLDVVYNHLGPDGCYLREFAPGWFSTRYHGEWGDPLNFDGEDVGPVRELVGDSAAAWISEYHLDGLRLDATQGMFDASEEHVVALVARRARAAAAAAGRTILVVAESEPQDAALLRPRAEGGMGLDLAWNDDLHHSAVVAATGRRGAYYHDHRGAPQELVSAAKRGYLFQGQRYAWQGKRRGRTTRGLPPRAFVAYLENHDQVANHPRGERLRALTSPGRHRALTALLLLGPWTPLLFQGAEFGSTRPFLYFADHGGELGHRVREGRGAFLRQFPAVAGPDMRDALPDPADPETFARCRLDPGERAAGRELRALHRDLLELRRRTPAPGDGEAELDGAVLAPEALCLRWLADGAGDRLLLVNLGPDLEADSLPEPLVAPPDGRAWRVALSTEDPRYGGAGTPALDDAAGWTVPAHAALLLEPAPEGAA</sequence>
<evidence type="ECO:0000256" key="13">
    <source>
        <dbReference type="NCBIfam" id="TIGR02402"/>
    </source>
</evidence>
<evidence type="ECO:0000256" key="12">
    <source>
        <dbReference type="ARBA" id="ARBA00034013"/>
    </source>
</evidence>
<dbReference type="InterPro" id="IPR006047">
    <property type="entry name" value="GH13_cat_dom"/>
</dbReference>
<dbReference type="Proteomes" id="UP000001935">
    <property type="component" value="Chromosome"/>
</dbReference>
<dbReference type="CDD" id="cd11325">
    <property type="entry name" value="AmyAc_GTHase"/>
    <property type="match status" value="1"/>
</dbReference>
<dbReference type="HOGENOM" id="CLU_020726_0_0_7"/>
<dbReference type="CAZy" id="GH13">
    <property type="family name" value="Glycoside Hydrolase Family 13"/>
</dbReference>
<evidence type="ECO:0000256" key="5">
    <source>
        <dbReference type="ARBA" id="ARBA00015938"/>
    </source>
</evidence>
<dbReference type="Gene3D" id="1.10.10.760">
    <property type="entry name" value="E-set domains of sugar-utilizing enzymes"/>
    <property type="match status" value="1"/>
</dbReference>
<dbReference type="AlphaFoldDB" id="Q2IFX4"/>
<evidence type="ECO:0000256" key="8">
    <source>
        <dbReference type="ARBA" id="ARBA00023277"/>
    </source>
</evidence>
<dbReference type="InterPro" id="IPR014756">
    <property type="entry name" value="Ig_E-set"/>
</dbReference>
<feature type="site" description="Transition state stabilizer" evidence="16">
    <location>
        <position position="409"/>
    </location>
</feature>
<dbReference type="PANTHER" id="PTHR43651">
    <property type="entry name" value="1,4-ALPHA-GLUCAN-BRANCHING ENZYME"/>
    <property type="match status" value="1"/>
</dbReference>
<name>Q2IFX4_ANADE</name>
<dbReference type="GO" id="GO:0005737">
    <property type="term" value="C:cytoplasm"/>
    <property type="evidence" value="ECO:0007669"/>
    <property type="project" value="UniProtKB-SubCell"/>
</dbReference>
<feature type="domain" description="Glycosyl hydrolase family 13 catalytic" evidence="18">
    <location>
        <begin position="104"/>
        <end position="480"/>
    </location>
</feature>
<dbReference type="SUPFAM" id="SSF81296">
    <property type="entry name" value="E set domains"/>
    <property type="match status" value="1"/>
</dbReference>
<accession>Q2IFX4</accession>
<protein>
    <recommendedName>
        <fullName evidence="5 13">Malto-oligosyltrehalose trehalohydrolase</fullName>
        <shortName evidence="14">MTHase</shortName>
        <ecNumber evidence="4 13">3.2.1.141</ecNumber>
    </recommendedName>
    <alternativeName>
        <fullName evidence="11 14">4-alpha-D-((1-&gt;4)-alpha-D-glucano)trehalose trehalohydrolase</fullName>
    </alternativeName>
    <alternativeName>
        <fullName evidence="10 14">Maltooligosyl trehalose trehalohydrolase</fullName>
    </alternativeName>
</protein>
<keyword evidence="6" id="KW-0963">Cytoplasm</keyword>
<comment type="pathway">
    <text evidence="2 14">Glycan biosynthesis; trehalose biosynthesis.</text>
</comment>
<dbReference type="NCBIfam" id="TIGR02402">
    <property type="entry name" value="trehalose_TreZ"/>
    <property type="match status" value="1"/>
</dbReference>
<comment type="similarity">
    <text evidence="3 14">Belongs to the glycosyl hydrolase 13 family.</text>
</comment>
<dbReference type="KEGG" id="ade:Adeh_3716"/>